<dbReference type="Proteomes" id="UP001199106">
    <property type="component" value="Unassembled WGS sequence"/>
</dbReference>
<evidence type="ECO:0000313" key="3">
    <source>
        <dbReference type="Proteomes" id="UP001199106"/>
    </source>
</evidence>
<proteinExistence type="predicted"/>
<dbReference type="EMBL" id="JAANER010000003">
    <property type="protein sequence ID" value="KAG9192742.1"/>
    <property type="molecule type" value="Genomic_DNA"/>
</dbReference>
<sequence length="172" mass="19221">MADTSGGISTNPQQTQAVTSRTMTLELRPSYQVTTTHYGECYHAEYQPDPSGNGNATVSCSSDSTPFPSFRASPHTVYHNPVSPSTLHNYISREDFERITQENIALKLELEITKETARNAANACRDLAAWTIWERNRLMGELEEVKEAHRAFINGEIDQLMAEEAGRLPFGQ</sequence>
<gene>
    <name evidence="2" type="ORF">G6011_11476</name>
</gene>
<evidence type="ECO:0000313" key="2">
    <source>
        <dbReference type="EMBL" id="KAG9192742.1"/>
    </source>
</evidence>
<protein>
    <submittedName>
        <fullName evidence="2">Uncharacterized protein</fullName>
    </submittedName>
</protein>
<accession>A0AAD4NRV3</accession>
<feature type="region of interest" description="Disordered" evidence="1">
    <location>
        <begin position="1"/>
        <end position="21"/>
    </location>
</feature>
<reference evidence="2" key="1">
    <citation type="submission" date="2021-07" db="EMBL/GenBank/DDBJ databases">
        <title>Genome Resource of American Ginseng Black Spot Pathogen Alternaria panax.</title>
        <authorList>
            <person name="Qiu C."/>
            <person name="Wang W."/>
            <person name="Liu Z."/>
        </authorList>
    </citation>
    <scope>NUCLEOTIDE SEQUENCE</scope>
    <source>
        <strain evidence="2">BNCC115425</strain>
    </source>
</reference>
<name>A0AAD4NRV3_9PLEO</name>
<evidence type="ECO:0000256" key="1">
    <source>
        <dbReference type="SAM" id="MobiDB-lite"/>
    </source>
</evidence>
<dbReference type="AlphaFoldDB" id="A0AAD4NRV3"/>
<keyword evidence="3" id="KW-1185">Reference proteome</keyword>
<comment type="caution">
    <text evidence="2">The sequence shown here is derived from an EMBL/GenBank/DDBJ whole genome shotgun (WGS) entry which is preliminary data.</text>
</comment>
<organism evidence="2 3">
    <name type="scientific">Alternaria panax</name>
    <dbReference type="NCBI Taxonomy" id="48097"/>
    <lineage>
        <taxon>Eukaryota</taxon>
        <taxon>Fungi</taxon>
        <taxon>Dikarya</taxon>
        <taxon>Ascomycota</taxon>
        <taxon>Pezizomycotina</taxon>
        <taxon>Dothideomycetes</taxon>
        <taxon>Pleosporomycetidae</taxon>
        <taxon>Pleosporales</taxon>
        <taxon>Pleosporineae</taxon>
        <taxon>Pleosporaceae</taxon>
        <taxon>Alternaria</taxon>
        <taxon>Alternaria sect. Panax</taxon>
    </lineage>
</organism>